<keyword evidence="5" id="KW-1185">Reference proteome</keyword>
<dbReference type="RefSeq" id="XP_052130821.1">
    <property type="nucleotide sequence ID" value="XM_052274861.1"/>
</dbReference>
<protein>
    <recommendedName>
        <fullName evidence="1">DNA (cytosine-5-)-methyltransferase</fullName>
        <ecNumber evidence="1">2.1.1.37</ecNumber>
    </recommendedName>
</protein>
<reference evidence="6" key="1">
    <citation type="submission" date="2025-08" db="UniProtKB">
        <authorList>
            <consortium name="RefSeq"/>
        </authorList>
    </citation>
    <scope>IDENTIFICATION</scope>
    <source>
        <tissue evidence="6">Whole organism</tissue>
    </source>
</reference>
<proteinExistence type="predicted"/>
<dbReference type="GO" id="GO:0003886">
    <property type="term" value="F:DNA (cytosine-5-)-methyltransferase activity"/>
    <property type="evidence" value="ECO:0007669"/>
    <property type="project" value="UniProtKB-EC"/>
</dbReference>
<dbReference type="Pfam" id="PF00145">
    <property type="entry name" value="DNA_methylase"/>
    <property type="match status" value="1"/>
</dbReference>
<organism evidence="5 6">
    <name type="scientific">Frankliniella occidentalis</name>
    <name type="common">Western flower thrips</name>
    <name type="synonym">Euthrips occidentalis</name>
    <dbReference type="NCBI Taxonomy" id="133901"/>
    <lineage>
        <taxon>Eukaryota</taxon>
        <taxon>Metazoa</taxon>
        <taxon>Ecdysozoa</taxon>
        <taxon>Arthropoda</taxon>
        <taxon>Hexapoda</taxon>
        <taxon>Insecta</taxon>
        <taxon>Pterygota</taxon>
        <taxon>Neoptera</taxon>
        <taxon>Paraneoptera</taxon>
        <taxon>Thysanoptera</taxon>
        <taxon>Terebrantia</taxon>
        <taxon>Thripoidea</taxon>
        <taxon>Thripidae</taxon>
        <taxon>Frankliniella</taxon>
    </lineage>
</organism>
<keyword evidence="4" id="KW-0949">S-adenosyl-L-methionine</keyword>
<dbReference type="Proteomes" id="UP000504606">
    <property type="component" value="Unplaced"/>
</dbReference>
<evidence type="ECO:0000313" key="6">
    <source>
        <dbReference type="RefSeq" id="XP_052130821.1"/>
    </source>
</evidence>
<dbReference type="AlphaFoldDB" id="A0A9C6X7Z3"/>
<dbReference type="GeneID" id="127751382"/>
<dbReference type="EC" id="2.1.1.37" evidence="1"/>
<dbReference type="PANTHER" id="PTHR23068">
    <property type="entry name" value="DNA CYTOSINE-5- -METHYLTRANSFERASE 3-RELATED"/>
    <property type="match status" value="1"/>
</dbReference>
<dbReference type="InterPro" id="IPR050390">
    <property type="entry name" value="C5-Methyltransferase"/>
</dbReference>
<evidence type="ECO:0000256" key="4">
    <source>
        <dbReference type="ARBA" id="ARBA00022691"/>
    </source>
</evidence>
<evidence type="ECO:0000313" key="5">
    <source>
        <dbReference type="Proteomes" id="UP000504606"/>
    </source>
</evidence>
<dbReference type="PANTHER" id="PTHR23068:SF25">
    <property type="entry name" value="DNA (CYTOSINE-5)-METHYLTRANSFERASE DRM2"/>
    <property type="match status" value="1"/>
</dbReference>
<evidence type="ECO:0000256" key="1">
    <source>
        <dbReference type="ARBA" id="ARBA00011975"/>
    </source>
</evidence>
<dbReference type="OrthoDB" id="641149at2759"/>
<name>A0A9C6X7Z3_FRAOC</name>
<dbReference type="KEGG" id="foc:127751382"/>
<dbReference type="GO" id="GO:0005634">
    <property type="term" value="C:nucleus"/>
    <property type="evidence" value="ECO:0007669"/>
    <property type="project" value="TreeGrafter"/>
</dbReference>
<dbReference type="InterPro" id="IPR029063">
    <property type="entry name" value="SAM-dependent_MTases_sf"/>
</dbReference>
<dbReference type="Gene3D" id="3.40.50.150">
    <property type="entry name" value="Vaccinia Virus protein VP39"/>
    <property type="match status" value="1"/>
</dbReference>
<keyword evidence="2" id="KW-0489">Methyltransferase</keyword>
<accession>A0A9C6X7Z3</accession>
<gene>
    <name evidence="6" type="primary">LOC127751382</name>
</gene>
<dbReference type="GO" id="GO:0032259">
    <property type="term" value="P:methylation"/>
    <property type="evidence" value="ECO:0007669"/>
    <property type="project" value="UniProtKB-KW"/>
</dbReference>
<keyword evidence="3" id="KW-0808">Transferase</keyword>
<dbReference type="InterPro" id="IPR001525">
    <property type="entry name" value="C5_MeTfrase"/>
</dbReference>
<evidence type="ECO:0000256" key="3">
    <source>
        <dbReference type="ARBA" id="ARBA00022679"/>
    </source>
</evidence>
<sequence>MGRLRSSEVDPQCLRVLKENHTDILHIGDVRDLNTDIIASMGTVSFLCGGSPCNEVSRVNGGRRGLFDEEGDSNLFFHFVRILKQLQAAAVARESRFYFFFENTAHLDAVTLEAFTKYLVNRELGCKPIVRCAAHYSATKRKRLFWSNLPGFHDKELPMKNNRVLQDYIGPARKALVQVAKTFTTNRGGQRRSNGELQVEFEGQKEFLYAADQERLLGFPDGYTDKGGMSQTARSALLGRTWSVDVVMDLWTPLCEIFRGTG</sequence>
<dbReference type="SUPFAM" id="SSF53335">
    <property type="entry name" value="S-adenosyl-L-methionine-dependent methyltransferases"/>
    <property type="match status" value="1"/>
</dbReference>
<evidence type="ECO:0000256" key="2">
    <source>
        <dbReference type="ARBA" id="ARBA00022603"/>
    </source>
</evidence>